<dbReference type="Proteomes" id="UP001060085">
    <property type="component" value="Linkage Group LG03"/>
</dbReference>
<sequence length="133" mass="15164">MVFEIGAKVEVIGNHYDGSLYSYYVGVVISKEGSNHYKVKYETRLKEDKSGSLIEVVDSSHLRPIPPTHPESCYSLGEMVDAFENGGWWVGLIDGKFGSDYFRFFPENRRRETFFLGTIKNPFGLVKWKVGTL</sequence>
<evidence type="ECO:0000313" key="1">
    <source>
        <dbReference type="EMBL" id="KAI5673569.1"/>
    </source>
</evidence>
<reference evidence="2" key="1">
    <citation type="journal article" date="2023" name="Nat. Plants">
        <title>Single-cell RNA sequencing provides a high-resolution roadmap for understanding the multicellular compartmentation of specialized metabolism.</title>
        <authorList>
            <person name="Sun S."/>
            <person name="Shen X."/>
            <person name="Li Y."/>
            <person name="Li Y."/>
            <person name="Wang S."/>
            <person name="Li R."/>
            <person name="Zhang H."/>
            <person name="Shen G."/>
            <person name="Guo B."/>
            <person name="Wei J."/>
            <person name="Xu J."/>
            <person name="St-Pierre B."/>
            <person name="Chen S."/>
            <person name="Sun C."/>
        </authorList>
    </citation>
    <scope>NUCLEOTIDE SEQUENCE [LARGE SCALE GENOMIC DNA]</scope>
</reference>
<organism evidence="1 2">
    <name type="scientific">Catharanthus roseus</name>
    <name type="common">Madagascar periwinkle</name>
    <name type="synonym">Vinca rosea</name>
    <dbReference type="NCBI Taxonomy" id="4058"/>
    <lineage>
        <taxon>Eukaryota</taxon>
        <taxon>Viridiplantae</taxon>
        <taxon>Streptophyta</taxon>
        <taxon>Embryophyta</taxon>
        <taxon>Tracheophyta</taxon>
        <taxon>Spermatophyta</taxon>
        <taxon>Magnoliopsida</taxon>
        <taxon>eudicotyledons</taxon>
        <taxon>Gunneridae</taxon>
        <taxon>Pentapetalae</taxon>
        <taxon>asterids</taxon>
        <taxon>lamiids</taxon>
        <taxon>Gentianales</taxon>
        <taxon>Apocynaceae</taxon>
        <taxon>Rauvolfioideae</taxon>
        <taxon>Vinceae</taxon>
        <taxon>Catharanthinae</taxon>
        <taxon>Catharanthus</taxon>
    </lineage>
</organism>
<protein>
    <submittedName>
        <fullName evidence="1">Uncharacterized protein</fullName>
    </submittedName>
</protein>
<comment type="caution">
    <text evidence="1">The sequence shown here is derived from an EMBL/GenBank/DDBJ whole genome shotgun (WGS) entry which is preliminary data.</text>
</comment>
<name>A0ACC0BLW9_CATRO</name>
<evidence type="ECO:0000313" key="2">
    <source>
        <dbReference type="Proteomes" id="UP001060085"/>
    </source>
</evidence>
<dbReference type="EMBL" id="CM044703">
    <property type="protein sequence ID" value="KAI5673569.1"/>
    <property type="molecule type" value="Genomic_DNA"/>
</dbReference>
<gene>
    <name evidence="1" type="ORF">M9H77_13933</name>
</gene>
<proteinExistence type="predicted"/>
<keyword evidence="2" id="KW-1185">Reference proteome</keyword>
<accession>A0ACC0BLW9</accession>